<dbReference type="RefSeq" id="WP_189492900.1">
    <property type="nucleotide sequence ID" value="NZ_BMZG01000005.1"/>
</dbReference>
<evidence type="ECO:0000313" key="3">
    <source>
        <dbReference type="Proteomes" id="UP000614287"/>
    </source>
</evidence>
<sequence>MKTTKKFTLGALMTAVSLMSATSAFACNSMKGEHHKQVHEQAIAACQGKIEGSSVTVNNPMWGNVTAVCAPDHDGTLAAMPPKMVEYRNAAIAACQGKSKGDKVSLQSWHEAGTSVEATCVQGKNGQGLMARPANMKKHMENKNDM</sequence>
<protein>
    <recommendedName>
        <fullName evidence="4">Secreted protein</fullName>
    </recommendedName>
</protein>
<proteinExistence type="predicted"/>
<gene>
    <name evidence="2" type="ORF">GCM10009007_11390</name>
</gene>
<reference evidence="2" key="2">
    <citation type="submission" date="2020-09" db="EMBL/GenBank/DDBJ databases">
        <authorList>
            <person name="Sun Q."/>
            <person name="Kim S."/>
        </authorList>
    </citation>
    <scope>NUCLEOTIDE SEQUENCE</scope>
    <source>
        <strain evidence="2">KCTC 32501</strain>
    </source>
</reference>
<evidence type="ECO:0008006" key="4">
    <source>
        <dbReference type="Google" id="ProtNLM"/>
    </source>
</evidence>
<feature type="chain" id="PRO_5035298559" description="Secreted protein" evidence="1">
    <location>
        <begin position="27"/>
        <end position="146"/>
    </location>
</feature>
<keyword evidence="3" id="KW-1185">Reference proteome</keyword>
<dbReference type="AlphaFoldDB" id="A0A8J3CNE3"/>
<evidence type="ECO:0000256" key="1">
    <source>
        <dbReference type="SAM" id="SignalP"/>
    </source>
</evidence>
<comment type="caution">
    <text evidence="2">The sequence shown here is derived from an EMBL/GenBank/DDBJ whole genome shotgun (WGS) entry which is preliminary data.</text>
</comment>
<dbReference type="PROSITE" id="PS51257">
    <property type="entry name" value="PROKAR_LIPOPROTEIN"/>
    <property type="match status" value="1"/>
</dbReference>
<feature type="signal peptide" evidence="1">
    <location>
        <begin position="1"/>
        <end position="26"/>
    </location>
</feature>
<accession>A0A8J3CNE3</accession>
<name>A0A8J3CNE3_9BURK</name>
<reference evidence="2" key="1">
    <citation type="journal article" date="2014" name="Int. J. Syst. Evol. Microbiol.">
        <title>Complete genome sequence of Corynebacterium casei LMG S-19264T (=DSM 44701T), isolated from a smear-ripened cheese.</title>
        <authorList>
            <consortium name="US DOE Joint Genome Institute (JGI-PGF)"/>
            <person name="Walter F."/>
            <person name="Albersmeier A."/>
            <person name="Kalinowski J."/>
            <person name="Ruckert C."/>
        </authorList>
    </citation>
    <scope>NUCLEOTIDE SEQUENCE</scope>
    <source>
        <strain evidence="2">KCTC 32501</strain>
    </source>
</reference>
<dbReference type="EMBL" id="BMZG01000005">
    <property type="protein sequence ID" value="GHA72157.1"/>
    <property type="molecule type" value="Genomic_DNA"/>
</dbReference>
<evidence type="ECO:0000313" key="2">
    <source>
        <dbReference type="EMBL" id="GHA72157.1"/>
    </source>
</evidence>
<dbReference type="Proteomes" id="UP000614287">
    <property type="component" value="Unassembled WGS sequence"/>
</dbReference>
<organism evidence="2 3">
    <name type="scientific">Formosimonas limnophila</name>
    <dbReference type="NCBI Taxonomy" id="1384487"/>
    <lineage>
        <taxon>Bacteria</taxon>
        <taxon>Pseudomonadati</taxon>
        <taxon>Pseudomonadota</taxon>
        <taxon>Betaproteobacteria</taxon>
        <taxon>Burkholderiales</taxon>
        <taxon>Burkholderiaceae</taxon>
        <taxon>Formosimonas</taxon>
    </lineage>
</organism>
<keyword evidence="1" id="KW-0732">Signal</keyword>